<evidence type="ECO:0000313" key="2">
    <source>
        <dbReference type="EMBL" id="KAF7821147.1"/>
    </source>
</evidence>
<name>A0A834THA0_9FABA</name>
<reference evidence="2" key="1">
    <citation type="submission" date="2020-09" db="EMBL/GenBank/DDBJ databases">
        <title>Genome-Enabled Discovery of Anthraquinone Biosynthesis in Senna tora.</title>
        <authorList>
            <person name="Kang S.-H."/>
            <person name="Pandey R.P."/>
            <person name="Lee C.-M."/>
            <person name="Sim J.-S."/>
            <person name="Jeong J.-T."/>
            <person name="Choi B.-S."/>
            <person name="Jung M."/>
            <person name="Ginzburg D."/>
            <person name="Zhao K."/>
            <person name="Won S.Y."/>
            <person name="Oh T.-J."/>
            <person name="Yu Y."/>
            <person name="Kim N.-H."/>
            <person name="Lee O.R."/>
            <person name="Lee T.-H."/>
            <person name="Bashyal P."/>
            <person name="Kim T.-S."/>
            <person name="Lee W.-H."/>
            <person name="Kawkins C."/>
            <person name="Kim C.-K."/>
            <person name="Kim J.S."/>
            <person name="Ahn B.O."/>
            <person name="Rhee S.Y."/>
            <person name="Sohng J.K."/>
        </authorList>
    </citation>
    <scope>NUCLEOTIDE SEQUENCE</scope>
    <source>
        <tissue evidence="2">Leaf</tissue>
    </source>
</reference>
<organism evidence="2 3">
    <name type="scientific">Senna tora</name>
    <dbReference type="NCBI Taxonomy" id="362788"/>
    <lineage>
        <taxon>Eukaryota</taxon>
        <taxon>Viridiplantae</taxon>
        <taxon>Streptophyta</taxon>
        <taxon>Embryophyta</taxon>
        <taxon>Tracheophyta</taxon>
        <taxon>Spermatophyta</taxon>
        <taxon>Magnoliopsida</taxon>
        <taxon>eudicotyledons</taxon>
        <taxon>Gunneridae</taxon>
        <taxon>Pentapetalae</taxon>
        <taxon>rosids</taxon>
        <taxon>fabids</taxon>
        <taxon>Fabales</taxon>
        <taxon>Fabaceae</taxon>
        <taxon>Caesalpinioideae</taxon>
        <taxon>Cassia clade</taxon>
        <taxon>Senna</taxon>
    </lineage>
</organism>
<accession>A0A834THA0</accession>
<feature type="chain" id="PRO_5032815848" evidence="1">
    <location>
        <begin position="24"/>
        <end position="106"/>
    </location>
</feature>
<feature type="signal peptide" evidence="1">
    <location>
        <begin position="1"/>
        <end position="23"/>
    </location>
</feature>
<evidence type="ECO:0000256" key="1">
    <source>
        <dbReference type="SAM" id="SignalP"/>
    </source>
</evidence>
<sequence length="106" mass="11412">MLPKFDPSLFHLGFFLSLPLCTGAPEPLSILVLPRTVFGVMAGYVGLFDPHNERLTDFDGEPPLSGERWGISFAVFGFATGLSSINFGERASCSKPFEGSTVVDPS</sequence>
<keyword evidence="1" id="KW-0732">Signal</keyword>
<dbReference type="AlphaFoldDB" id="A0A834THA0"/>
<dbReference type="Proteomes" id="UP000634136">
    <property type="component" value="Unassembled WGS sequence"/>
</dbReference>
<evidence type="ECO:0000313" key="3">
    <source>
        <dbReference type="Proteomes" id="UP000634136"/>
    </source>
</evidence>
<gene>
    <name evidence="2" type="ORF">G2W53_026602</name>
</gene>
<protein>
    <submittedName>
        <fullName evidence="2">Uncharacterized protein</fullName>
    </submittedName>
</protein>
<dbReference type="EMBL" id="JAAIUW010000008">
    <property type="protein sequence ID" value="KAF7821147.1"/>
    <property type="molecule type" value="Genomic_DNA"/>
</dbReference>
<keyword evidence="3" id="KW-1185">Reference proteome</keyword>
<proteinExistence type="predicted"/>
<comment type="caution">
    <text evidence="2">The sequence shown here is derived from an EMBL/GenBank/DDBJ whole genome shotgun (WGS) entry which is preliminary data.</text>
</comment>